<protein>
    <submittedName>
        <fullName evidence="1">Uncharacterized protein</fullName>
    </submittedName>
</protein>
<evidence type="ECO:0000313" key="1">
    <source>
        <dbReference type="EMBL" id="AND28500.1"/>
    </source>
</evidence>
<dbReference type="EMBL" id="CP013278">
    <property type="protein sequence ID" value="AND28500.1"/>
    <property type="molecule type" value="Genomic_DNA"/>
</dbReference>
<sequence length="526" mass="61054">MIINNDVQFRRGIFNILFTLKTHVRDNEFSEIIEELQGKLEQLPTNDLEQSKQFFFEVTNKIMQGLSDYYNISHEQVSGDVVHNDVFTLKMDENTSEMIETFAKYKNMARFRDSFLQSYNYDFWRRFRANYYNPRISDVCTAGEDKSLVFRTNEIPAIGPLFLPKDRSGKPVGVTTEFQYFSSLISRVNSEKKYIDDLRADYEVLNKAVKAFDERLQASLREEHIRFGIIHLKEILSQIVIPVALIEDDELRELCKEHNRQVFVKTPTLDELMYIGSSVHIYSSHDISDDSSYVAKPIMISETLPTDTEELKYLGVGQYTGYDDESPRSLEGANPFIINNNIFVKASYEDFLALIPEELVEDMGICKNLVDSLENPVEDIQLEENETLKSIIDTIKEDQTLDYKKIIDDFMASSTYFENEEDKETGPVFIHAAEYQFEKSNLSFNRELLKKTGRHPNGYLILKDNTGNHAGIRINEEGISEIYINTDIDKIFKALQLNAGLYTIYSFRHRDMSRQRAILTMQHYTG</sequence>
<dbReference type="RefSeq" id="WP_000586245.1">
    <property type="nucleotide sequence ID" value="NZ_CP013278.1"/>
</dbReference>
<dbReference type="PATRIC" id="fig|1430.6.peg.2144"/>
<accession>A0A160LJX6</accession>
<name>A0A160LJX6_BACTI</name>
<organism evidence="1">
    <name type="scientific">Bacillus thuringiensis subsp. israelensis</name>
    <dbReference type="NCBI Taxonomy" id="1430"/>
    <lineage>
        <taxon>Bacteria</taxon>
        <taxon>Bacillati</taxon>
        <taxon>Bacillota</taxon>
        <taxon>Bacilli</taxon>
        <taxon>Bacillales</taxon>
        <taxon>Bacillaceae</taxon>
        <taxon>Bacillus</taxon>
        <taxon>Bacillus cereus group</taxon>
    </lineage>
</organism>
<geneLocation type="plasmid" evidence="1">
    <name>pAM65-52-3-235K</name>
</geneLocation>
<keyword evidence="1" id="KW-0614">Plasmid</keyword>
<proteinExistence type="predicted"/>
<reference evidence="1" key="1">
    <citation type="journal article" date="2017" name="Res. Microbiol.">
        <title>Comparative genomics of extrachromosomal elements in Bacillus thuringiensis subsp. israelensis.</title>
        <authorList>
            <person name="Bolotin A."/>
            <person name="Gillis A."/>
            <person name="Sanchis V."/>
            <person name="Nielsen-LeRoux C."/>
            <person name="Mahillon J."/>
            <person name="Lereclus D."/>
            <person name="Sorokin A."/>
        </authorList>
    </citation>
    <scope>NUCLEOTIDE SEQUENCE</scope>
    <source>
        <strain evidence="1">AM65-52</strain>
        <plasmid evidence="1">pAM65-52-3-235K</plasmid>
    </source>
</reference>
<gene>
    <name evidence="1" type="ORF">ATN07_32750</name>
</gene>
<dbReference type="AlphaFoldDB" id="A0A160LJX6"/>